<comment type="caution">
    <text evidence="7">The sequence shown here is derived from an EMBL/GenBank/DDBJ whole genome shotgun (WGS) entry which is preliminary data.</text>
</comment>
<keyword evidence="8" id="KW-1185">Reference proteome</keyword>
<reference evidence="7" key="2">
    <citation type="submission" date="2021-08" db="EMBL/GenBank/DDBJ databases">
        <authorList>
            <person name="Tani A."/>
            <person name="Ola A."/>
            <person name="Ogura Y."/>
            <person name="Katsura K."/>
            <person name="Hayashi T."/>
        </authorList>
    </citation>
    <scope>NUCLEOTIDE SEQUENCE</scope>
    <source>
        <strain evidence="7">DSM 19015</strain>
    </source>
</reference>
<dbReference type="PANTHER" id="PTHR30600">
    <property type="entry name" value="CYTOCHROME C PEROXIDASE-RELATED"/>
    <property type="match status" value="1"/>
</dbReference>
<feature type="signal peptide" evidence="5">
    <location>
        <begin position="1"/>
        <end position="20"/>
    </location>
</feature>
<gene>
    <name evidence="7" type="ORF">OCOJLMKI_3948</name>
</gene>
<dbReference type="PROSITE" id="PS51007">
    <property type="entry name" value="CYTC"/>
    <property type="match status" value="1"/>
</dbReference>
<dbReference type="EMBL" id="BPQP01000067">
    <property type="protein sequence ID" value="GJD96723.1"/>
    <property type="molecule type" value="Genomic_DNA"/>
</dbReference>
<evidence type="ECO:0000313" key="8">
    <source>
        <dbReference type="Proteomes" id="UP001055125"/>
    </source>
</evidence>
<evidence type="ECO:0000256" key="1">
    <source>
        <dbReference type="ARBA" id="ARBA00022617"/>
    </source>
</evidence>
<dbReference type="Pfam" id="PF06537">
    <property type="entry name" value="DHOR"/>
    <property type="match status" value="1"/>
</dbReference>
<evidence type="ECO:0000256" key="4">
    <source>
        <dbReference type="PROSITE-ProRule" id="PRU00433"/>
    </source>
</evidence>
<dbReference type="PANTHER" id="PTHR30600:SF4">
    <property type="entry name" value="CYTOCHROME C DOMAIN-CONTAINING PROTEIN"/>
    <property type="match status" value="1"/>
</dbReference>
<keyword evidence="5" id="KW-0732">Signal</keyword>
<protein>
    <recommendedName>
        <fullName evidence="6">Cytochrome c domain-containing protein</fullName>
    </recommendedName>
</protein>
<evidence type="ECO:0000313" key="7">
    <source>
        <dbReference type="EMBL" id="GJD96723.1"/>
    </source>
</evidence>
<keyword evidence="2 4" id="KW-0479">Metal-binding</keyword>
<dbReference type="RefSeq" id="WP_238245818.1">
    <property type="nucleotide sequence ID" value="NZ_BPQP01000067.1"/>
</dbReference>
<sequence>MRGLVLGAALLTLGAAAAGACDLDAALGRALFARAWVPAPSSTKGNDGLGPLHNARACQSCHEGLARRPVRLGPDGTVASENLVLRLSDAEGRPDPVYGAQFQTRGLPAVPPEGWAIHAGAGYAAAGLAYGPLQPSTRVGARLAPALRGLGALETVPEAAILAIAEEQAQGPDGVRGRPRWITGPDGARRLGRFGLKASTATLEAQVGTAFALDLGLSTPDRPAPAGDCTARQEACLAAPGGGGPGNPEITAELVGLVARFLASRPAPEPAQDPQGLTLFAEAGCAACHRPALPSSSGSLPAYTDLLLHDLGPGLDGGATEPGITPTAWRTAPLWGLSETLRNGAGLLHDGRARDVSAAIAAHGGEAEAARARFRALPGPDRARLLAFVGNL</sequence>
<dbReference type="Gene3D" id="1.10.760.10">
    <property type="entry name" value="Cytochrome c-like domain"/>
    <property type="match status" value="1"/>
</dbReference>
<keyword evidence="1 4" id="KW-0349">Heme</keyword>
<accession>A0ABQ4S4J0</accession>
<dbReference type="InterPro" id="IPR009056">
    <property type="entry name" value="Cyt_c-like_dom"/>
</dbReference>
<name>A0ABQ4S4J0_9HYPH</name>
<proteinExistence type="predicted"/>
<dbReference type="Proteomes" id="UP001055125">
    <property type="component" value="Unassembled WGS sequence"/>
</dbReference>
<dbReference type="InterPro" id="IPR010538">
    <property type="entry name" value="DHOR"/>
</dbReference>
<evidence type="ECO:0000259" key="6">
    <source>
        <dbReference type="PROSITE" id="PS51007"/>
    </source>
</evidence>
<reference evidence="7" key="1">
    <citation type="journal article" date="2021" name="Front. Microbiol.">
        <title>Comprehensive Comparative Genomics and Phenotyping of Methylobacterium Species.</title>
        <authorList>
            <person name="Alessa O."/>
            <person name="Ogura Y."/>
            <person name="Fujitani Y."/>
            <person name="Takami H."/>
            <person name="Hayashi T."/>
            <person name="Sahin N."/>
            <person name="Tani A."/>
        </authorList>
    </citation>
    <scope>NUCLEOTIDE SEQUENCE</scope>
    <source>
        <strain evidence="7">DSM 19015</strain>
    </source>
</reference>
<feature type="domain" description="Cytochrome c" evidence="6">
    <location>
        <begin position="271"/>
        <end position="392"/>
    </location>
</feature>
<evidence type="ECO:0000256" key="5">
    <source>
        <dbReference type="SAM" id="SignalP"/>
    </source>
</evidence>
<dbReference type="PROSITE" id="PS51257">
    <property type="entry name" value="PROKAR_LIPOPROTEIN"/>
    <property type="match status" value="1"/>
</dbReference>
<dbReference type="InterPro" id="IPR051395">
    <property type="entry name" value="Cytochrome_c_Peroxidase/MauG"/>
</dbReference>
<dbReference type="InterPro" id="IPR036909">
    <property type="entry name" value="Cyt_c-like_dom_sf"/>
</dbReference>
<evidence type="ECO:0000256" key="3">
    <source>
        <dbReference type="ARBA" id="ARBA00023004"/>
    </source>
</evidence>
<keyword evidence="3 4" id="KW-0408">Iron</keyword>
<dbReference type="SUPFAM" id="SSF46626">
    <property type="entry name" value="Cytochrome c"/>
    <property type="match status" value="1"/>
</dbReference>
<feature type="chain" id="PRO_5045830750" description="Cytochrome c domain-containing protein" evidence="5">
    <location>
        <begin position="21"/>
        <end position="392"/>
    </location>
</feature>
<organism evidence="7 8">
    <name type="scientific">Methylobacterium iners</name>
    <dbReference type="NCBI Taxonomy" id="418707"/>
    <lineage>
        <taxon>Bacteria</taxon>
        <taxon>Pseudomonadati</taxon>
        <taxon>Pseudomonadota</taxon>
        <taxon>Alphaproteobacteria</taxon>
        <taxon>Hyphomicrobiales</taxon>
        <taxon>Methylobacteriaceae</taxon>
        <taxon>Methylobacterium</taxon>
    </lineage>
</organism>
<evidence type="ECO:0000256" key="2">
    <source>
        <dbReference type="ARBA" id="ARBA00022723"/>
    </source>
</evidence>